<gene>
    <name evidence="2" type="ORF">SAMN05421811_102264</name>
</gene>
<sequence>MPLGRLLLVASMTLALLTGTAQASTLPPLSRGLLTTADLPKGYYAWTAEYQAYSASSNPACSKTMDELEFSTPRFRGVEYARAVFAKGDLGPWVLENLRRYPNEATADHDFTRILNVLSGCSSFSQTYTGRDPAVITVTLTPIRMTKVGSRSKAIWVTAKSNGTWTYGEILILARVRGTFMILSQLGFKKPSSNAAQAIADRAGAKMRKVAG</sequence>
<dbReference type="STRING" id="568860.SAMN05421811_102264"/>
<dbReference type="AlphaFoldDB" id="A0A1I0CDN1"/>
<evidence type="ECO:0008006" key="4">
    <source>
        <dbReference type="Google" id="ProtNLM"/>
    </source>
</evidence>
<dbReference type="EMBL" id="FOHX01000002">
    <property type="protein sequence ID" value="SET17210.1"/>
    <property type="molecule type" value="Genomic_DNA"/>
</dbReference>
<evidence type="ECO:0000313" key="3">
    <source>
        <dbReference type="Proteomes" id="UP000199361"/>
    </source>
</evidence>
<organism evidence="2 3">
    <name type="scientific">Nonomuraea wenchangensis</name>
    <dbReference type="NCBI Taxonomy" id="568860"/>
    <lineage>
        <taxon>Bacteria</taxon>
        <taxon>Bacillati</taxon>
        <taxon>Actinomycetota</taxon>
        <taxon>Actinomycetes</taxon>
        <taxon>Streptosporangiales</taxon>
        <taxon>Streptosporangiaceae</taxon>
        <taxon>Nonomuraea</taxon>
    </lineage>
</organism>
<keyword evidence="3" id="KW-1185">Reference proteome</keyword>
<evidence type="ECO:0000256" key="1">
    <source>
        <dbReference type="SAM" id="SignalP"/>
    </source>
</evidence>
<reference evidence="2 3" key="1">
    <citation type="submission" date="2016-10" db="EMBL/GenBank/DDBJ databases">
        <authorList>
            <person name="de Groot N.N."/>
        </authorList>
    </citation>
    <scope>NUCLEOTIDE SEQUENCE [LARGE SCALE GENOMIC DNA]</scope>
    <source>
        <strain evidence="2 3">CGMCC 4.5598</strain>
    </source>
</reference>
<feature type="chain" id="PRO_5011778143" description="PknH-like extracellular domain-containing protein" evidence="1">
    <location>
        <begin position="24"/>
        <end position="212"/>
    </location>
</feature>
<feature type="signal peptide" evidence="1">
    <location>
        <begin position="1"/>
        <end position="23"/>
    </location>
</feature>
<name>A0A1I0CDN1_9ACTN</name>
<dbReference type="RefSeq" id="WP_143082100.1">
    <property type="nucleotide sequence ID" value="NZ_FOHX01000002.1"/>
</dbReference>
<keyword evidence="1" id="KW-0732">Signal</keyword>
<protein>
    <recommendedName>
        <fullName evidence="4">PknH-like extracellular domain-containing protein</fullName>
    </recommendedName>
</protein>
<dbReference type="Proteomes" id="UP000199361">
    <property type="component" value="Unassembled WGS sequence"/>
</dbReference>
<evidence type="ECO:0000313" key="2">
    <source>
        <dbReference type="EMBL" id="SET17210.1"/>
    </source>
</evidence>
<accession>A0A1I0CDN1</accession>
<proteinExistence type="predicted"/>